<protein>
    <submittedName>
        <fullName evidence="1">Uncharacterized protein</fullName>
    </submittedName>
</protein>
<sequence length="183" mass="21482">VISFYRLAFFFCCKSCKKYTHKKSKANNENEPAIHRAAADRDDESIRQTQQLLQEIKEHAETVWLYDEEEQKEGVSGVYFRDRKEQTLAVVRGMRRSTRRVQTDIQEIESDYCSDTDSSKGDPQDAFDSQQSMLDDILQHYQKTSTLEDFIVKIDKIIKSCRELEAKIDLIWNACLEGEKIRR</sequence>
<keyword evidence="2" id="KW-1185">Reference proteome</keyword>
<reference evidence="1 2" key="1">
    <citation type="journal article" date="2013" name="Curr. Biol.">
        <title>The Genome of the Foraminiferan Reticulomyxa filosa.</title>
        <authorList>
            <person name="Glockner G."/>
            <person name="Hulsmann N."/>
            <person name="Schleicher M."/>
            <person name="Noegel A.A."/>
            <person name="Eichinger L."/>
            <person name="Gallinger C."/>
            <person name="Pawlowski J."/>
            <person name="Sierra R."/>
            <person name="Euteneuer U."/>
            <person name="Pillet L."/>
            <person name="Moustafa A."/>
            <person name="Platzer M."/>
            <person name="Groth M."/>
            <person name="Szafranski K."/>
            <person name="Schliwa M."/>
        </authorList>
    </citation>
    <scope>NUCLEOTIDE SEQUENCE [LARGE SCALE GENOMIC DNA]</scope>
</reference>
<organism evidence="1 2">
    <name type="scientific">Reticulomyxa filosa</name>
    <dbReference type="NCBI Taxonomy" id="46433"/>
    <lineage>
        <taxon>Eukaryota</taxon>
        <taxon>Sar</taxon>
        <taxon>Rhizaria</taxon>
        <taxon>Retaria</taxon>
        <taxon>Foraminifera</taxon>
        <taxon>Monothalamids</taxon>
        <taxon>Reticulomyxidae</taxon>
        <taxon>Reticulomyxa</taxon>
    </lineage>
</organism>
<feature type="non-terminal residue" evidence="1">
    <location>
        <position position="1"/>
    </location>
</feature>
<proteinExistence type="predicted"/>
<name>X6MIW0_RETFI</name>
<dbReference type="Proteomes" id="UP000023152">
    <property type="component" value="Unassembled WGS sequence"/>
</dbReference>
<gene>
    <name evidence="1" type="ORF">RFI_24375</name>
</gene>
<dbReference type="EMBL" id="ASPP01020904">
    <property type="protein sequence ID" value="ETO13000.1"/>
    <property type="molecule type" value="Genomic_DNA"/>
</dbReference>
<accession>X6MIW0</accession>
<comment type="caution">
    <text evidence="1">The sequence shown here is derived from an EMBL/GenBank/DDBJ whole genome shotgun (WGS) entry which is preliminary data.</text>
</comment>
<evidence type="ECO:0000313" key="2">
    <source>
        <dbReference type="Proteomes" id="UP000023152"/>
    </source>
</evidence>
<evidence type="ECO:0000313" key="1">
    <source>
        <dbReference type="EMBL" id="ETO13000.1"/>
    </source>
</evidence>
<dbReference type="AlphaFoldDB" id="X6MIW0"/>